<comment type="caution">
    <text evidence="2">The sequence shown here is derived from an EMBL/GenBank/DDBJ whole genome shotgun (WGS) entry which is preliminary data.</text>
</comment>
<feature type="region of interest" description="Disordered" evidence="1">
    <location>
        <begin position="95"/>
        <end position="143"/>
    </location>
</feature>
<dbReference type="InterPro" id="IPR011990">
    <property type="entry name" value="TPR-like_helical_dom_sf"/>
</dbReference>
<proteinExistence type="predicted"/>
<evidence type="ECO:0000313" key="3">
    <source>
        <dbReference type="Proteomes" id="UP000287224"/>
    </source>
</evidence>
<keyword evidence="3" id="KW-1185">Reference proteome</keyword>
<name>A0A401ZL29_9CHLR</name>
<organism evidence="2 3">
    <name type="scientific">Dictyobacter aurantiacus</name>
    <dbReference type="NCBI Taxonomy" id="1936993"/>
    <lineage>
        <taxon>Bacteria</taxon>
        <taxon>Bacillati</taxon>
        <taxon>Chloroflexota</taxon>
        <taxon>Ktedonobacteria</taxon>
        <taxon>Ktedonobacterales</taxon>
        <taxon>Dictyobacteraceae</taxon>
        <taxon>Dictyobacter</taxon>
    </lineage>
</organism>
<evidence type="ECO:0000313" key="2">
    <source>
        <dbReference type="EMBL" id="GCE07569.1"/>
    </source>
</evidence>
<reference evidence="3" key="1">
    <citation type="submission" date="2018-12" db="EMBL/GenBank/DDBJ databases">
        <title>Tengunoibacter tsumagoiensis gen. nov., sp. nov., Dictyobacter kobayashii sp. nov., D. alpinus sp. nov., and D. joshuensis sp. nov. and description of Dictyobacteraceae fam. nov. within the order Ktedonobacterales isolated from Tengu-no-mugimeshi.</title>
        <authorList>
            <person name="Wang C.M."/>
            <person name="Zheng Y."/>
            <person name="Sakai Y."/>
            <person name="Toyoda A."/>
            <person name="Minakuchi Y."/>
            <person name="Abe K."/>
            <person name="Yokota A."/>
            <person name="Yabe S."/>
        </authorList>
    </citation>
    <scope>NUCLEOTIDE SEQUENCE [LARGE SCALE GENOMIC DNA]</scope>
    <source>
        <strain evidence="3">S-27</strain>
    </source>
</reference>
<dbReference type="EMBL" id="BIFQ01000001">
    <property type="protein sequence ID" value="GCE07569.1"/>
    <property type="molecule type" value="Genomic_DNA"/>
</dbReference>
<gene>
    <name evidence="2" type="ORF">KDAU_48980</name>
</gene>
<dbReference type="SUPFAM" id="SSF48452">
    <property type="entry name" value="TPR-like"/>
    <property type="match status" value="1"/>
</dbReference>
<feature type="compositionally biased region" description="Polar residues" evidence="1">
    <location>
        <begin position="96"/>
        <end position="110"/>
    </location>
</feature>
<dbReference type="Proteomes" id="UP000287224">
    <property type="component" value="Unassembled WGS sequence"/>
</dbReference>
<evidence type="ECO:0000256" key="1">
    <source>
        <dbReference type="SAM" id="MobiDB-lite"/>
    </source>
</evidence>
<protein>
    <submittedName>
        <fullName evidence="2">Uncharacterized protein</fullName>
    </submittedName>
</protein>
<feature type="compositionally biased region" description="Basic residues" evidence="1">
    <location>
        <begin position="125"/>
        <end position="143"/>
    </location>
</feature>
<dbReference type="AlphaFoldDB" id="A0A401ZL29"/>
<dbReference type="RefSeq" id="WP_126598929.1">
    <property type="nucleotide sequence ID" value="NZ_BIFQ01000001.1"/>
</dbReference>
<accession>A0A401ZL29</accession>
<dbReference type="Gene3D" id="1.25.40.10">
    <property type="entry name" value="Tetratricopeptide repeat domain"/>
    <property type="match status" value="1"/>
</dbReference>
<sequence>MSASACIRCGTPLQNYIQLLNYPARLFNEGLVKARHGEFEQARDLFAAVVYWCPRDLEARNALAMACLAMHDLLEARRQWEYVLHQAPADALAQRGLQQITAQPPSTSSPEPVPAPSSTPQAHTNIKHAKKQFFGRKKGKKPS</sequence>
<dbReference type="OrthoDB" id="3480643at2"/>